<name>A0A399D4K6_9BACT</name>
<proteinExistence type="predicted"/>
<dbReference type="Gene3D" id="3.40.109.40">
    <property type="match status" value="1"/>
</dbReference>
<organism evidence="1 2">
    <name type="scientific">Mariniphaga sediminis</name>
    <dbReference type="NCBI Taxonomy" id="1628158"/>
    <lineage>
        <taxon>Bacteria</taxon>
        <taxon>Pseudomonadati</taxon>
        <taxon>Bacteroidota</taxon>
        <taxon>Bacteroidia</taxon>
        <taxon>Marinilabiliales</taxon>
        <taxon>Prolixibacteraceae</taxon>
        <taxon>Mariniphaga</taxon>
    </lineage>
</organism>
<dbReference type="EMBL" id="QWET01000002">
    <property type="protein sequence ID" value="RIH66589.1"/>
    <property type="molecule type" value="Genomic_DNA"/>
</dbReference>
<dbReference type="AlphaFoldDB" id="A0A399D4K6"/>
<evidence type="ECO:0000313" key="1">
    <source>
        <dbReference type="EMBL" id="RIH66589.1"/>
    </source>
</evidence>
<dbReference type="SUPFAM" id="SSF56507">
    <property type="entry name" value="Methionine synthase activation domain-like"/>
    <property type="match status" value="1"/>
</dbReference>
<evidence type="ECO:0000313" key="2">
    <source>
        <dbReference type="Proteomes" id="UP000266441"/>
    </source>
</evidence>
<dbReference type="InterPro" id="IPR037010">
    <property type="entry name" value="VitB12-dep_Met_synth_activ_sf"/>
</dbReference>
<dbReference type="Proteomes" id="UP000266441">
    <property type="component" value="Unassembled WGS sequence"/>
</dbReference>
<gene>
    <name evidence="1" type="ORF">D1164_03015</name>
</gene>
<protein>
    <submittedName>
        <fullName evidence="1">Uncharacterized protein</fullName>
    </submittedName>
</protein>
<accession>A0A399D4K6</accession>
<dbReference type="GO" id="GO:0008705">
    <property type="term" value="F:methionine synthase activity"/>
    <property type="evidence" value="ECO:0007669"/>
    <property type="project" value="InterPro"/>
</dbReference>
<reference evidence="1 2" key="1">
    <citation type="journal article" date="2015" name="Int. J. Syst. Evol. Microbiol.">
        <title>Mariniphaga sediminis sp. nov., isolated from coastal sediment.</title>
        <authorList>
            <person name="Wang F.Q."/>
            <person name="Shen Q.Y."/>
            <person name="Chen G.J."/>
            <person name="Du Z.J."/>
        </authorList>
    </citation>
    <scope>NUCLEOTIDE SEQUENCE [LARGE SCALE GENOMIC DNA]</scope>
    <source>
        <strain evidence="1 2">SY21</strain>
    </source>
</reference>
<dbReference type="RefSeq" id="WP_119348463.1">
    <property type="nucleotide sequence ID" value="NZ_QWET01000002.1"/>
</dbReference>
<comment type="caution">
    <text evidence="1">The sequence shown here is derived from an EMBL/GenBank/DDBJ whole genome shotgun (WGS) entry which is preliminary data.</text>
</comment>
<dbReference type="OrthoDB" id="1420678at2"/>
<keyword evidence="2" id="KW-1185">Reference proteome</keyword>
<sequence length="237" mass="25667">MNNLFHFHFKDLGISPGEIEELMGFEPGESPEPFPLLIKEGLEMAPGYCQIKGGYQIFDAVEANQANETIRIGDQLFSPGKNVVSRFKNTSQAALFVCTAGIGISELSKQLSSKGDDLLAFVTDIIGSVTVEKAANKIQEKILEKVAPSGLGITDSFSPGYCNWSVAEQQKLFALLPPDFCGISLSESSLMNPIKSASGIIGIGTNCKQTGYQCSGCTDQQCIYGKIRRRKKAKKNL</sequence>